<sequence length="103" mass="12129">MKSKLRIENNLERYLDLTSTKSQTSFVKIENFQIQGFPKLDVEIIREKIPNGRYQLEQACGYLAERFESNEEYQFLACVNLITENDKKIIFVKIQSHSNSVKH</sequence>
<gene>
    <name evidence="1" type="ORF">BpHYR1_003382</name>
</gene>
<dbReference type="EMBL" id="REGN01000598">
    <property type="protein sequence ID" value="RNA40758.1"/>
    <property type="molecule type" value="Genomic_DNA"/>
</dbReference>
<comment type="caution">
    <text evidence="1">The sequence shown here is derived from an EMBL/GenBank/DDBJ whole genome shotgun (WGS) entry which is preliminary data.</text>
</comment>
<proteinExistence type="predicted"/>
<protein>
    <submittedName>
        <fullName evidence="1">Uncharacterized protein</fullName>
    </submittedName>
</protein>
<keyword evidence="2" id="KW-1185">Reference proteome</keyword>
<accession>A0A3M7SYU3</accession>
<name>A0A3M7SYU3_BRAPC</name>
<dbReference type="Proteomes" id="UP000276133">
    <property type="component" value="Unassembled WGS sequence"/>
</dbReference>
<evidence type="ECO:0000313" key="2">
    <source>
        <dbReference type="Proteomes" id="UP000276133"/>
    </source>
</evidence>
<reference evidence="1 2" key="1">
    <citation type="journal article" date="2018" name="Sci. Rep.">
        <title>Genomic signatures of local adaptation to the degree of environmental predictability in rotifers.</title>
        <authorList>
            <person name="Franch-Gras L."/>
            <person name="Hahn C."/>
            <person name="Garcia-Roger E.M."/>
            <person name="Carmona M.J."/>
            <person name="Serra M."/>
            <person name="Gomez A."/>
        </authorList>
    </citation>
    <scope>NUCLEOTIDE SEQUENCE [LARGE SCALE GENOMIC DNA]</scope>
    <source>
        <strain evidence="1">HYR1</strain>
    </source>
</reference>
<dbReference type="AlphaFoldDB" id="A0A3M7SYU3"/>
<organism evidence="1 2">
    <name type="scientific">Brachionus plicatilis</name>
    <name type="common">Marine rotifer</name>
    <name type="synonym">Brachionus muelleri</name>
    <dbReference type="NCBI Taxonomy" id="10195"/>
    <lineage>
        <taxon>Eukaryota</taxon>
        <taxon>Metazoa</taxon>
        <taxon>Spiralia</taxon>
        <taxon>Gnathifera</taxon>
        <taxon>Rotifera</taxon>
        <taxon>Eurotatoria</taxon>
        <taxon>Monogononta</taxon>
        <taxon>Pseudotrocha</taxon>
        <taxon>Ploima</taxon>
        <taxon>Brachionidae</taxon>
        <taxon>Brachionus</taxon>
    </lineage>
</organism>
<evidence type="ECO:0000313" key="1">
    <source>
        <dbReference type="EMBL" id="RNA40758.1"/>
    </source>
</evidence>